<feature type="compositionally biased region" description="Polar residues" evidence="1">
    <location>
        <begin position="450"/>
        <end position="467"/>
    </location>
</feature>
<protein>
    <submittedName>
        <fullName evidence="3">Heterokaryon incompatibility protein-domain-containing protein</fullName>
    </submittedName>
</protein>
<dbReference type="AlphaFoldDB" id="A0AAE0MGS5"/>
<reference evidence="3" key="2">
    <citation type="submission" date="2023-06" db="EMBL/GenBank/DDBJ databases">
        <authorList>
            <consortium name="Lawrence Berkeley National Laboratory"/>
            <person name="Haridas S."/>
            <person name="Hensen N."/>
            <person name="Bonometti L."/>
            <person name="Westerberg I."/>
            <person name="Brannstrom I.O."/>
            <person name="Guillou S."/>
            <person name="Cros-Aarteil S."/>
            <person name="Calhoun S."/>
            <person name="Kuo A."/>
            <person name="Mondo S."/>
            <person name="Pangilinan J."/>
            <person name="Riley R."/>
            <person name="Labutti K."/>
            <person name="Andreopoulos B."/>
            <person name="Lipzen A."/>
            <person name="Chen C."/>
            <person name="Yanf M."/>
            <person name="Daum C."/>
            <person name="Ng V."/>
            <person name="Clum A."/>
            <person name="Steindorff A."/>
            <person name="Ohm R."/>
            <person name="Martin F."/>
            <person name="Silar P."/>
            <person name="Natvig D."/>
            <person name="Lalanne C."/>
            <person name="Gautier V."/>
            <person name="Ament-Velasquez S.L."/>
            <person name="Kruys A."/>
            <person name="Hutchinson M.I."/>
            <person name="Powell A.J."/>
            <person name="Barry K."/>
            <person name="Miller A.N."/>
            <person name="Grigoriev I.V."/>
            <person name="Debuchy R."/>
            <person name="Gladieux P."/>
            <person name="Thoren M.H."/>
            <person name="Johannesson H."/>
        </authorList>
    </citation>
    <scope>NUCLEOTIDE SEQUENCE</scope>
    <source>
        <strain evidence="3">SMH4131-1</strain>
    </source>
</reference>
<feature type="domain" description="Heterokaryon incompatibility" evidence="2">
    <location>
        <begin position="219"/>
        <end position="365"/>
    </location>
</feature>
<dbReference type="Pfam" id="PF06985">
    <property type="entry name" value="HET"/>
    <property type="match status" value="1"/>
</dbReference>
<sequence length="809" mass="89123">MLDAAFGPDGRAHRGLDDPLQPKKSAEDCALCSLIWDVMRADETLMQQLLKYNDHTFNPTGLYYDDGVSDVDEYIAPTKSVTFDIHLWSVPEPKDGTNGSFVLMMSLHAEFATRLIRRHGGSRHLEQAFIAFVKPAVPEIPGNPSGATDPRPEGDQKFALIDSWLRRDTNRPDLIANDGFLPSRLLEICDNGIIKLVNTSTATDDSDGKQQQPNPHQKYVALSHRWGISQHFTTTKATIPTREQGFHQDELPATYKDAVTTARNLGFSHLWIDSLCIVQDDEADWKSESQRMGNIFKHASFTIAAHCARGDDEGFLARALVKRGTVDHLHIHGGEQKTFSLYRRGNLAMDVTASALCRRGWVLQERFMASRTIHFTDGQVFAETTDTVLCEDGPLDFSANPTTTTTKPSYDILRGKRGRSGGVTATWSEDSTTFYSPSAAPALRAMFGLGSNSNTQQPTHTTDSWSESPPHLEDITVPMEWLDLVEMYTNCDLTKESDKLIAIAGMAREIQRQTSSIWAAGLWGSSNIFPPSLLWMQGSTKLRRPSITNPQRAPSWSWAAWDGPIQHPFAAREMTPCCRFLDVSQSQDTTTPIPSTDTPATGTAKTTWLDGPGILRLQTMLISFPQASIATTHTDIGPGPPPRGILAEVGGVKGIGLKSFIAVHALLGPQHTPLGWLCPDDGLVPGSKLPGFESSARMAALSPAQLRARQRVRSRCSWRLEDLRFVAVGWFRHADWLETSYLGVFVVPAGGGGGGGCYRRVGVGLVCAGYIWTPPAGDVVVERYYGKGFQKAERRTAEWVEEDQVVCLV</sequence>
<evidence type="ECO:0000313" key="3">
    <source>
        <dbReference type="EMBL" id="KAK3331655.1"/>
    </source>
</evidence>
<dbReference type="PANTHER" id="PTHR33112">
    <property type="entry name" value="DOMAIN PROTEIN, PUTATIVE-RELATED"/>
    <property type="match status" value="1"/>
</dbReference>
<dbReference type="InterPro" id="IPR010730">
    <property type="entry name" value="HET"/>
</dbReference>
<reference evidence="3" key="1">
    <citation type="journal article" date="2023" name="Mol. Phylogenet. Evol.">
        <title>Genome-scale phylogeny and comparative genomics of the fungal order Sordariales.</title>
        <authorList>
            <person name="Hensen N."/>
            <person name="Bonometti L."/>
            <person name="Westerberg I."/>
            <person name="Brannstrom I.O."/>
            <person name="Guillou S."/>
            <person name="Cros-Aarteil S."/>
            <person name="Calhoun S."/>
            <person name="Haridas S."/>
            <person name="Kuo A."/>
            <person name="Mondo S."/>
            <person name="Pangilinan J."/>
            <person name="Riley R."/>
            <person name="LaButti K."/>
            <person name="Andreopoulos B."/>
            <person name="Lipzen A."/>
            <person name="Chen C."/>
            <person name="Yan M."/>
            <person name="Daum C."/>
            <person name="Ng V."/>
            <person name="Clum A."/>
            <person name="Steindorff A."/>
            <person name="Ohm R.A."/>
            <person name="Martin F."/>
            <person name="Silar P."/>
            <person name="Natvig D.O."/>
            <person name="Lalanne C."/>
            <person name="Gautier V."/>
            <person name="Ament-Velasquez S.L."/>
            <person name="Kruys A."/>
            <person name="Hutchinson M.I."/>
            <person name="Powell A.J."/>
            <person name="Barry K."/>
            <person name="Miller A.N."/>
            <person name="Grigoriev I.V."/>
            <person name="Debuchy R."/>
            <person name="Gladieux P."/>
            <person name="Hiltunen Thoren M."/>
            <person name="Johannesson H."/>
        </authorList>
    </citation>
    <scope>NUCLEOTIDE SEQUENCE</scope>
    <source>
        <strain evidence="3">SMH4131-1</strain>
    </source>
</reference>
<evidence type="ECO:0000259" key="2">
    <source>
        <dbReference type="Pfam" id="PF06985"/>
    </source>
</evidence>
<name>A0AAE0MGS5_9PEZI</name>
<gene>
    <name evidence="3" type="ORF">B0T19DRAFT_84508</name>
</gene>
<evidence type="ECO:0000256" key="1">
    <source>
        <dbReference type="SAM" id="MobiDB-lite"/>
    </source>
</evidence>
<dbReference type="PANTHER" id="PTHR33112:SF8">
    <property type="entry name" value="HETEROKARYON INCOMPATIBILITY DOMAIN-CONTAINING PROTEIN"/>
    <property type="match status" value="1"/>
</dbReference>
<feature type="region of interest" description="Disordered" evidence="1">
    <location>
        <begin position="450"/>
        <end position="470"/>
    </location>
</feature>
<comment type="caution">
    <text evidence="3">The sequence shown here is derived from an EMBL/GenBank/DDBJ whole genome shotgun (WGS) entry which is preliminary data.</text>
</comment>
<dbReference type="Proteomes" id="UP001286456">
    <property type="component" value="Unassembled WGS sequence"/>
</dbReference>
<accession>A0AAE0MGS5</accession>
<organism evidence="3 4">
    <name type="scientific">Cercophora scortea</name>
    <dbReference type="NCBI Taxonomy" id="314031"/>
    <lineage>
        <taxon>Eukaryota</taxon>
        <taxon>Fungi</taxon>
        <taxon>Dikarya</taxon>
        <taxon>Ascomycota</taxon>
        <taxon>Pezizomycotina</taxon>
        <taxon>Sordariomycetes</taxon>
        <taxon>Sordariomycetidae</taxon>
        <taxon>Sordariales</taxon>
        <taxon>Lasiosphaeriaceae</taxon>
        <taxon>Cercophora</taxon>
    </lineage>
</organism>
<proteinExistence type="predicted"/>
<keyword evidence="4" id="KW-1185">Reference proteome</keyword>
<dbReference type="EMBL" id="JAUEPO010000002">
    <property type="protein sequence ID" value="KAK3331655.1"/>
    <property type="molecule type" value="Genomic_DNA"/>
</dbReference>
<evidence type="ECO:0000313" key="4">
    <source>
        <dbReference type="Proteomes" id="UP001286456"/>
    </source>
</evidence>